<dbReference type="EMBL" id="KV428088">
    <property type="protein sequence ID" value="KZT37205.1"/>
    <property type="molecule type" value="Genomic_DNA"/>
</dbReference>
<feature type="region of interest" description="Disordered" evidence="1">
    <location>
        <begin position="664"/>
        <end position="741"/>
    </location>
</feature>
<feature type="region of interest" description="Disordered" evidence="1">
    <location>
        <begin position="1"/>
        <end position="45"/>
    </location>
</feature>
<evidence type="ECO:0000313" key="3">
    <source>
        <dbReference type="Proteomes" id="UP000076798"/>
    </source>
</evidence>
<feature type="region of interest" description="Disordered" evidence="1">
    <location>
        <begin position="200"/>
        <end position="262"/>
    </location>
</feature>
<feature type="region of interest" description="Disordered" evidence="1">
    <location>
        <begin position="578"/>
        <end position="619"/>
    </location>
</feature>
<feature type="region of interest" description="Disordered" evidence="1">
    <location>
        <begin position="157"/>
        <end position="178"/>
    </location>
</feature>
<feature type="region of interest" description="Disordered" evidence="1">
    <location>
        <begin position="344"/>
        <end position="368"/>
    </location>
</feature>
<dbReference type="AlphaFoldDB" id="A0A166C8Y5"/>
<feature type="compositionally biased region" description="Polar residues" evidence="1">
    <location>
        <begin position="207"/>
        <end position="219"/>
    </location>
</feature>
<feature type="compositionally biased region" description="Basic and acidic residues" evidence="1">
    <location>
        <begin position="675"/>
        <end position="684"/>
    </location>
</feature>
<accession>A0A166C8Y5</accession>
<organism evidence="2 3">
    <name type="scientific">Sistotremastrum suecicum HHB10207 ss-3</name>
    <dbReference type="NCBI Taxonomy" id="1314776"/>
    <lineage>
        <taxon>Eukaryota</taxon>
        <taxon>Fungi</taxon>
        <taxon>Dikarya</taxon>
        <taxon>Basidiomycota</taxon>
        <taxon>Agaricomycotina</taxon>
        <taxon>Agaricomycetes</taxon>
        <taxon>Sistotremastrales</taxon>
        <taxon>Sistotremastraceae</taxon>
        <taxon>Sistotremastrum</taxon>
    </lineage>
</organism>
<feature type="compositionally biased region" description="Low complexity" evidence="1">
    <location>
        <begin position="1"/>
        <end position="31"/>
    </location>
</feature>
<feature type="compositionally biased region" description="Low complexity" evidence="1">
    <location>
        <begin position="692"/>
        <end position="717"/>
    </location>
</feature>
<proteinExistence type="predicted"/>
<feature type="compositionally biased region" description="Polar residues" evidence="1">
    <location>
        <begin position="719"/>
        <end position="728"/>
    </location>
</feature>
<gene>
    <name evidence="2" type="ORF">SISSUDRAFT_1048740</name>
</gene>
<keyword evidence="3" id="KW-1185">Reference proteome</keyword>
<evidence type="ECO:0000313" key="2">
    <source>
        <dbReference type="EMBL" id="KZT37205.1"/>
    </source>
</evidence>
<evidence type="ECO:0000256" key="1">
    <source>
        <dbReference type="SAM" id="MobiDB-lite"/>
    </source>
</evidence>
<feature type="compositionally biased region" description="Basic and acidic residues" evidence="1">
    <location>
        <begin position="441"/>
        <end position="450"/>
    </location>
</feature>
<feature type="compositionally biased region" description="Basic and acidic residues" evidence="1">
    <location>
        <begin position="600"/>
        <end position="619"/>
    </location>
</feature>
<reference evidence="2 3" key="1">
    <citation type="journal article" date="2016" name="Mol. Biol. Evol.">
        <title>Comparative Genomics of Early-Diverging Mushroom-Forming Fungi Provides Insights into the Origins of Lignocellulose Decay Capabilities.</title>
        <authorList>
            <person name="Nagy L.G."/>
            <person name="Riley R."/>
            <person name="Tritt A."/>
            <person name="Adam C."/>
            <person name="Daum C."/>
            <person name="Floudas D."/>
            <person name="Sun H."/>
            <person name="Yadav J.S."/>
            <person name="Pangilinan J."/>
            <person name="Larsson K.H."/>
            <person name="Matsuura K."/>
            <person name="Barry K."/>
            <person name="Labutti K."/>
            <person name="Kuo R."/>
            <person name="Ohm R.A."/>
            <person name="Bhattacharya S.S."/>
            <person name="Shirouzu T."/>
            <person name="Yoshinaga Y."/>
            <person name="Martin F.M."/>
            <person name="Grigoriev I.V."/>
            <person name="Hibbett D.S."/>
        </authorList>
    </citation>
    <scope>NUCLEOTIDE SEQUENCE [LARGE SCALE GENOMIC DNA]</scope>
    <source>
        <strain evidence="2 3">HHB10207 ss-3</strain>
    </source>
</reference>
<feature type="compositionally biased region" description="Low complexity" evidence="1">
    <location>
        <begin position="350"/>
        <end position="363"/>
    </location>
</feature>
<dbReference type="PANTHER" id="PTHR24216">
    <property type="entry name" value="PAXILLIN-RELATED"/>
    <property type="match status" value="1"/>
</dbReference>
<feature type="compositionally biased region" description="Pro residues" evidence="1">
    <location>
        <begin position="729"/>
        <end position="741"/>
    </location>
</feature>
<feature type="compositionally biased region" description="Pro residues" evidence="1">
    <location>
        <begin position="221"/>
        <end position="253"/>
    </location>
</feature>
<sequence>MSTTATTTTSTIISSSAYDRSSRSPSPSSMSTPPPTSTAPTPTSVYDRMPPELWLQIMELSVLLPPPSPSYFPSSPHERPSPVYSPDTLRTLHRSRTKTALSLSLVSLSFHHFSLPLLYTSLYISTSNQLRKLIRTLEGSEGGTLGGYTKRLELAPIRRGTKTNTKRGTSTSTGTGGSWDNGVCRLITMLPNIESFISTPEPVKSLAPSSPSSILQTLLHSPPPPSSSSPLPTSPSPSPSPSSPSSSPRPSPLSPTASSQLVSPRKLKCLSYLSPPGLTSSTSLINPYIRLTRSHSQTLTSLSFNYTFFPEQITMIPDLPFLERLEVSGSWWLDLDDWRQSRRGYPRTPNSSISSISSITSNDGGNGNGRELPEFPKLRYLTLLPSRLFRLTSPPHSKIHRSTLPDEWNAIESIEIAADAFFLPSDLGRVLGTRSPRSSARRVDRSRVDSRAFGGDEGEGRRGRGLDTFIVDISHILELSDPPPTTHITNTNTNTNPNPNPTLHAATITNTNTNTDFDAEPRLGAEGRRWREGKEEVGVFRNVRKLGVRSWKYQLSRGDYRRMFDLILGPSLGPPPPPHLHGCSTTSSNWSTGSTIQRPVESRESKWMSETEGTDGIRKARKARMDSCGDVEAFGDSDLEDREDREDMEFEVFDWVDWVEGTLGESSTSTSTSVRMREVGHDAPDAGPGRIPAPRSTSSLTPTPTTSTSDTTNTIKPACSNTSLCTSNKPPPLPLPPPPQTWPTPLLFPSLTSLRILDQRTCTSLRSLHPRLMDGVRGRAGGRGVELLGWDGGEL</sequence>
<dbReference type="PANTHER" id="PTHR24216:SF65">
    <property type="entry name" value="PAXILLIN-LIKE PROTEIN 1"/>
    <property type="match status" value="1"/>
</dbReference>
<dbReference type="Proteomes" id="UP000076798">
    <property type="component" value="Unassembled WGS sequence"/>
</dbReference>
<feature type="compositionally biased region" description="Low complexity" evidence="1">
    <location>
        <begin position="580"/>
        <end position="595"/>
    </location>
</feature>
<feature type="region of interest" description="Disordered" evidence="1">
    <location>
        <begin position="435"/>
        <end position="460"/>
    </location>
</feature>
<name>A0A166C8Y5_9AGAM</name>
<protein>
    <submittedName>
        <fullName evidence="2">Uncharacterized protein</fullName>
    </submittedName>
</protein>